<accession>A0A132BWT1</accession>
<comment type="caution">
    <text evidence="3">The sequence shown here is derived from an EMBL/GenBank/DDBJ whole genome shotgun (WGS) entry which is preliminary data.</text>
</comment>
<feature type="signal peptide" evidence="1">
    <location>
        <begin position="1"/>
        <end position="32"/>
    </location>
</feature>
<evidence type="ECO:0000259" key="2">
    <source>
        <dbReference type="Pfam" id="PF09992"/>
    </source>
</evidence>
<dbReference type="Pfam" id="PF09992">
    <property type="entry name" value="NAGPA"/>
    <property type="match status" value="1"/>
</dbReference>
<feature type="domain" description="Phosphodiester glycosidase" evidence="2">
    <location>
        <begin position="86"/>
        <end position="231"/>
    </location>
</feature>
<organism evidence="3 4">
    <name type="scientific">Tritonibacter horizontis</name>
    <dbReference type="NCBI Taxonomy" id="1768241"/>
    <lineage>
        <taxon>Bacteria</taxon>
        <taxon>Pseudomonadati</taxon>
        <taxon>Pseudomonadota</taxon>
        <taxon>Alphaproteobacteria</taxon>
        <taxon>Rhodobacterales</taxon>
        <taxon>Paracoccaceae</taxon>
        <taxon>Tritonibacter</taxon>
    </lineage>
</organism>
<name>A0A132BWT1_9RHOB</name>
<dbReference type="PATRIC" id="fig|1768241.3.peg.2396"/>
<reference evidence="3 4" key="1">
    <citation type="submission" date="2015-12" db="EMBL/GenBank/DDBJ databases">
        <title>Genome sequence of the marine Rhodobacteraceae strain O3.65, Candidatus Tritonibacter horizontis.</title>
        <authorList>
            <person name="Poehlein A."/>
            <person name="Giebel H.A."/>
            <person name="Voget S."/>
            <person name="Brinkhoff T."/>
        </authorList>
    </citation>
    <scope>NUCLEOTIDE SEQUENCE [LARGE SCALE GENOMIC DNA]</scope>
    <source>
        <strain evidence="3 4">O3.65</strain>
    </source>
</reference>
<sequence>MPRVPGLIPGPIMRLCTGLWLALAAGATPAIAVDCRDETFDHNRYTLCEVDAATEDLRLFLRDGNGAVLGHFSTIDRQLQERGETLTFATNAGMYHSDRSPVGLYIEDGKEEMRLVTTPGPGNFGLVPNGVFCLREGRADVIETGVFVATGPQCDSATQSGPMLVIDGELHPRFLEASTSRYIRNGVGTSADGRRVIFVISRNTVNFHSFASLFRDHLNLPNALYFDGNISRFHAVALGRSDAGFMMGPVVGVVAPLGAAATDALRN</sequence>
<gene>
    <name evidence="3" type="ORF">TRIHO_22820</name>
</gene>
<dbReference type="EMBL" id="LPUY01000065">
    <property type="protein sequence ID" value="KUP92831.1"/>
    <property type="molecule type" value="Genomic_DNA"/>
</dbReference>
<dbReference type="Proteomes" id="UP000068382">
    <property type="component" value="Unassembled WGS sequence"/>
</dbReference>
<feature type="chain" id="PRO_5007288644" description="Phosphodiester glycosidase domain-containing protein" evidence="1">
    <location>
        <begin position="33"/>
        <end position="267"/>
    </location>
</feature>
<protein>
    <recommendedName>
        <fullName evidence="2">Phosphodiester glycosidase domain-containing protein</fullName>
    </recommendedName>
</protein>
<dbReference type="AlphaFoldDB" id="A0A132BWT1"/>
<dbReference type="InterPro" id="IPR018711">
    <property type="entry name" value="NAGPA"/>
</dbReference>
<proteinExistence type="predicted"/>
<keyword evidence="4" id="KW-1185">Reference proteome</keyword>
<keyword evidence="1" id="KW-0732">Signal</keyword>
<evidence type="ECO:0000313" key="3">
    <source>
        <dbReference type="EMBL" id="KUP92831.1"/>
    </source>
</evidence>
<evidence type="ECO:0000313" key="4">
    <source>
        <dbReference type="Proteomes" id="UP000068382"/>
    </source>
</evidence>
<dbReference type="RefSeq" id="WP_408646187.1">
    <property type="nucleotide sequence ID" value="NZ_LPUY01000065.1"/>
</dbReference>
<evidence type="ECO:0000256" key="1">
    <source>
        <dbReference type="SAM" id="SignalP"/>
    </source>
</evidence>